<dbReference type="Pfam" id="PF00982">
    <property type="entry name" value="Glyco_transf_20"/>
    <property type="match status" value="1"/>
</dbReference>
<dbReference type="RefSeq" id="WP_090875822.1">
    <property type="nucleotide sequence ID" value="NZ_FMXQ01000003.1"/>
</dbReference>
<evidence type="ECO:0000256" key="6">
    <source>
        <dbReference type="ARBA" id="ARBA00022676"/>
    </source>
</evidence>
<evidence type="ECO:0000256" key="9">
    <source>
        <dbReference type="RuleBase" id="RU362045"/>
    </source>
</evidence>
<keyword evidence="6 9" id="KW-0328">Glycosyltransferase</keyword>
<evidence type="ECO:0000256" key="2">
    <source>
        <dbReference type="ARBA" id="ARBA00008799"/>
    </source>
</evidence>
<gene>
    <name evidence="10" type="ORF">SAMN02982931_01522</name>
</gene>
<dbReference type="PANTHER" id="PTHR10788:SF106">
    <property type="entry name" value="BCDNA.GH08860"/>
    <property type="match status" value="1"/>
</dbReference>
<reference evidence="10 11" key="1">
    <citation type="submission" date="2016-10" db="EMBL/GenBank/DDBJ databases">
        <authorList>
            <person name="de Groot N.N."/>
        </authorList>
    </citation>
    <scope>NUCLEOTIDE SEQUENCE [LARGE SCALE GENOMIC DNA]</scope>
    <source>
        <strain evidence="10 11">ATCC 35022</strain>
    </source>
</reference>
<dbReference type="GO" id="GO:0005992">
    <property type="term" value="P:trehalose biosynthetic process"/>
    <property type="evidence" value="ECO:0007669"/>
    <property type="project" value="UniProtKB-UniRule"/>
</dbReference>
<organism evidence="10 11">
    <name type="scientific">Bauldia litoralis</name>
    <dbReference type="NCBI Taxonomy" id="665467"/>
    <lineage>
        <taxon>Bacteria</taxon>
        <taxon>Pseudomonadati</taxon>
        <taxon>Pseudomonadota</taxon>
        <taxon>Alphaproteobacteria</taxon>
        <taxon>Hyphomicrobiales</taxon>
        <taxon>Kaistiaceae</taxon>
        <taxon>Bauldia</taxon>
    </lineage>
</organism>
<comment type="catalytic activity">
    <reaction evidence="8 9">
        <text>D-glucose 6-phosphate + UDP-alpha-D-glucose = alpha,alpha-trehalose 6-phosphate + UDP + H(+)</text>
        <dbReference type="Rhea" id="RHEA:18889"/>
        <dbReference type="ChEBI" id="CHEBI:15378"/>
        <dbReference type="ChEBI" id="CHEBI:58223"/>
        <dbReference type="ChEBI" id="CHEBI:58429"/>
        <dbReference type="ChEBI" id="CHEBI:58885"/>
        <dbReference type="ChEBI" id="CHEBI:61548"/>
        <dbReference type="EC" id="2.4.1.15"/>
    </reaction>
</comment>
<evidence type="ECO:0000256" key="5">
    <source>
        <dbReference type="ARBA" id="ARBA00018539"/>
    </source>
</evidence>
<keyword evidence="7 9" id="KW-0808">Transferase</keyword>
<dbReference type="CDD" id="cd03788">
    <property type="entry name" value="GT20_TPS"/>
    <property type="match status" value="1"/>
</dbReference>
<comment type="similarity">
    <text evidence="2 9">Belongs to the glycosyltransferase 20 family.</text>
</comment>
<sequence>MSRLIVVSNRVPPPADKGASAGGLAVALQAALRDRGGLWLGWSGETAATEAESEEIKTRVEGNITFSLVDLTKRDQEEYYSGFANRALWPLLHYRLDLADFDRRDTTGYFRVNAFFARILAAQIQPDDVIWVQDYHLIPLAAELRARGITNKIGFFLHIPWPPADVFFAMPWHRRLLEAFTSYDLVGFQIDYDAENFVNCLVREGLGRETSRGTFKAGEREFKIGAFPIGIETAEFTSVAVEAEHNALVKRMAVSLNNRKLIIGVDRLDYSKGIDQRMLAYERFLENTPSAHGKVTYLQVTPKSRSDVPEYAEMQREIAETAGRINGAFSDIDWVPIRYINRTVKRTTLAGLFRMADIGLVTPLRDGMNLVAKEFVAAQKPEDPGVLVLSRFAGAARELDGAVLVNPYDMESTGGAIAGAIEMPLEERIARWRSMYDQLTRYDVNYWCESFLKALETQHNVPAFGSQNPQFRQAS</sequence>
<dbReference type="GO" id="GO:0003825">
    <property type="term" value="F:alpha,alpha-trehalose-phosphate synthase (UDP-forming) activity"/>
    <property type="evidence" value="ECO:0007669"/>
    <property type="project" value="UniProtKB-UniRule"/>
</dbReference>
<evidence type="ECO:0000313" key="10">
    <source>
        <dbReference type="EMBL" id="SDB20697.1"/>
    </source>
</evidence>
<name>A0A1G6BJD0_9HYPH</name>
<evidence type="ECO:0000256" key="8">
    <source>
        <dbReference type="ARBA" id="ARBA00048039"/>
    </source>
</evidence>
<dbReference type="Proteomes" id="UP000199071">
    <property type="component" value="Unassembled WGS sequence"/>
</dbReference>
<dbReference type="STRING" id="665467.SAMN02982931_01522"/>
<evidence type="ECO:0000256" key="3">
    <source>
        <dbReference type="ARBA" id="ARBA00011881"/>
    </source>
</evidence>
<dbReference type="InterPro" id="IPR001830">
    <property type="entry name" value="Glyco_trans_20"/>
</dbReference>
<dbReference type="PANTHER" id="PTHR10788">
    <property type="entry name" value="TREHALOSE-6-PHOSPHATE SYNTHASE"/>
    <property type="match status" value="1"/>
</dbReference>
<comment type="function">
    <text evidence="9">Probably involved in the osmoprotection via the biosynthesis of trehalose. Catalyzes the transfer of glucose from UDP-alpha-D-glucose (UDP-Glc) to D-glucose 6-phosphate (Glc-6-P) to form trehalose-6-phosphate. Acts with retention of the anomeric configuration of the UDP-sugar donor.</text>
</comment>
<dbReference type="NCBIfam" id="TIGR02400">
    <property type="entry name" value="trehalose_OtsA"/>
    <property type="match status" value="1"/>
</dbReference>
<protein>
    <recommendedName>
        <fullName evidence="5 9">Trehalose-6-phosphate synthase</fullName>
        <ecNumber evidence="4 9">2.4.1.15</ecNumber>
    </recommendedName>
    <alternativeName>
        <fullName evidence="9">Osmoregulatory trehalose synthesis protein A</fullName>
    </alternativeName>
    <alternativeName>
        <fullName evidence="9">UDP-glucose-glucosephosphate glucosyltransferase</fullName>
    </alternativeName>
</protein>
<comment type="pathway">
    <text evidence="1 9">Glycan biosynthesis; trehalose biosynthesis.</text>
</comment>
<evidence type="ECO:0000313" key="11">
    <source>
        <dbReference type="Proteomes" id="UP000199071"/>
    </source>
</evidence>
<dbReference type="InterPro" id="IPR012766">
    <property type="entry name" value="Trehalose_OtsA"/>
</dbReference>
<proteinExistence type="inferred from homology"/>
<keyword evidence="11" id="KW-1185">Reference proteome</keyword>
<evidence type="ECO:0000256" key="1">
    <source>
        <dbReference type="ARBA" id="ARBA00005199"/>
    </source>
</evidence>
<dbReference type="Gene3D" id="3.40.50.2000">
    <property type="entry name" value="Glycogen Phosphorylase B"/>
    <property type="match status" value="2"/>
</dbReference>
<dbReference type="SUPFAM" id="SSF53756">
    <property type="entry name" value="UDP-Glycosyltransferase/glycogen phosphorylase"/>
    <property type="match status" value="1"/>
</dbReference>
<evidence type="ECO:0000256" key="4">
    <source>
        <dbReference type="ARBA" id="ARBA00012538"/>
    </source>
</evidence>
<dbReference type="EMBL" id="FMXQ01000003">
    <property type="protein sequence ID" value="SDB20697.1"/>
    <property type="molecule type" value="Genomic_DNA"/>
</dbReference>
<accession>A0A1G6BJD0</accession>
<dbReference type="EC" id="2.4.1.15" evidence="4 9"/>
<dbReference type="AlphaFoldDB" id="A0A1G6BJD0"/>
<dbReference type="UniPathway" id="UPA00299"/>
<evidence type="ECO:0000256" key="7">
    <source>
        <dbReference type="ARBA" id="ARBA00022679"/>
    </source>
</evidence>
<comment type="subunit">
    <text evidence="3 9">Homotetramer.</text>
</comment>
<dbReference type="OrthoDB" id="9815690at2"/>